<dbReference type="Proteomes" id="UP000222894">
    <property type="component" value="Genome"/>
</dbReference>
<evidence type="ECO:0000313" key="1">
    <source>
        <dbReference type="EMBL" id="APU00570.1"/>
    </source>
</evidence>
<dbReference type="EMBL" id="KY290948">
    <property type="protein sequence ID" value="APU00570.1"/>
    <property type="molecule type" value="Genomic_DNA"/>
</dbReference>
<accession>A0A219Y9C9</accession>
<proteinExistence type="predicted"/>
<sequence length="87" mass="9865">MKSSDVYAQVLMAQQFATEELKRKLAPVGKFVADEMIRQRSFKISFDVAKFPAIMPKDIVDYLRSLGYDAKSDSFRNESVITVTAKP</sequence>
<reference evidence="1 2" key="1">
    <citation type="journal article" date="2017" name="Sci. Rep.">
        <title>Characterization and diversity of phages infecting Aeromonas salmonicida subsp. salmonicida.</title>
        <authorList>
            <person name="Vincent A.T."/>
            <person name="Paquet V.E."/>
            <person name="Bernatchez A."/>
            <person name="Tremblay D.M."/>
            <person name="Moineau S."/>
            <person name="Charette S.J."/>
        </authorList>
    </citation>
    <scope>NUCLEOTIDE SEQUENCE [LARGE SCALE GENOMIC DNA]</scope>
</reference>
<evidence type="ECO:0000313" key="2">
    <source>
        <dbReference type="Proteomes" id="UP000222894"/>
    </source>
</evidence>
<protein>
    <submittedName>
        <fullName evidence="1">Uncharacterized protein</fullName>
    </submittedName>
</protein>
<name>A0A219Y9C9_9CAUD</name>
<organism evidence="1 2">
    <name type="scientific">Aeromonas phage 44RR2.8t.2</name>
    <dbReference type="NCBI Taxonomy" id="1932900"/>
    <lineage>
        <taxon>Viruses</taxon>
        <taxon>Duplodnaviria</taxon>
        <taxon>Heunggongvirae</taxon>
        <taxon>Uroviricota</taxon>
        <taxon>Caudoviricetes</taxon>
        <taxon>Pantevenvirales</taxon>
        <taxon>Straboviridae</taxon>
        <taxon>Biquartavirus</taxon>
        <taxon>Biquartavirus 44RR2</taxon>
    </lineage>
</organism>